<comment type="similarity">
    <text evidence="2">Belongs to the EamA transporter family.</text>
</comment>
<evidence type="ECO:0000313" key="9">
    <source>
        <dbReference type="Proteomes" id="UP001225356"/>
    </source>
</evidence>
<keyword evidence="4 6" id="KW-1133">Transmembrane helix</keyword>
<dbReference type="SUPFAM" id="SSF103481">
    <property type="entry name" value="Multidrug resistance efflux transporter EmrE"/>
    <property type="match status" value="2"/>
</dbReference>
<accession>A0ABT9QUD5</accession>
<dbReference type="PANTHER" id="PTHR32322:SF9">
    <property type="entry name" value="AMINO-ACID METABOLITE EFFLUX PUMP-RELATED"/>
    <property type="match status" value="1"/>
</dbReference>
<dbReference type="PANTHER" id="PTHR32322">
    <property type="entry name" value="INNER MEMBRANE TRANSPORTER"/>
    <property type="match status" value="1"/>
</dbReference>
<protein>
    <submittedName>
        <fullName evidence="8">Drug/metabolite transporter (DMT)-like permease</fullName>
    </submittedName>
</protein>
<evidence type="ECO:0000313" key="8">
    <source>
        <dbReference type="EMBL" id="MDP9850377.1"/>
    </source>
</evidence>
<feature type="transmembrane region" description="Helical" evidence="6">
    <location>
        <begin position="34"/>
        <end position="52"/>
    </location>
</feature>
<feature type="domain" description="EamA" evidence="7">
    <location>
        <begin position="7"/>
        <end position="134"/>
    </location>
</feature>
<feature type="transmembrane region" description="Helical" evidence="6">
    <location>
        <begin position="237"/>
        <end position="254"/>
    </location>
</feature>
<dbReference type="Proteomes" id="UP001225356">
    <property type="component" value="Unassembled WGS sequence"/>
</dbReference>
<evidence type="ECO:0000256" key="2">
    <source>
        <dbReference type="ARBA" id="ARBA00007362"/>
    </source>
</evidence>
<keyword evidence="5 6" id="KW-0472">Membrane</keyword>
<dbReference type="InterPro" id="IPR000620">
    <property type="entry name" value="EamA_dom"/>
</dbReference>
<comment type="caution">
    <text evidence="8">The sequence shown here is derived from an EMBL/GenBank/DDBJ whole genome shotgun (WGS) entry which is preliminary data.</text>
</comment>
<keyword evidence="9" id="KW-1185">Reference proteome</keyword>
<organism evidence="8 9">
    <name type="scientific">Streptosporangium lutulentum</name>
    <dbReference type="NCBI Taxonomy" id="1461250"/>
    <lineage>
        <taxon>Bacteria</taxon>
        <taxon>Bacillati</taxon>
        <taxon>Actinomycetota</taxon>
        <taxon>Actinomycetes</taxon>
        <taxon>Streptosporangiales</taxon>
        <taxon>Streptosporangiaceae</taxon>
        <taxon>Streptosporangium</taxon>
    </lineage>
</organism>
<evidence type="ECO:0000256" key="3">
    <source>
        <dbReference type="ARBA" id="ARBA00022692"/>
    </source>
</evidence>
<dbReference type="RefSeq" id="WP_307569359.1">
    <property type="nucleotide sequence ID" value="NZ_JAUSQU010000003.1"/>
</dbReference>
<feature type="transmembrane region" description="Helical" evidence="6">
    <location>
        <begin position="202"/>
        <end position="225"/>
    </location>
</feature>
<dbReference type="Pfam" id="PF00892">
    <property type="entry name" value="EamA"/>
    <property type="match status" value="2"/>
</dbReference>
<dbReference type="InterPro" id="IPR050638">
    <property type="entry name" value="AA-Vitamin_Transporters"/>
</dbReference>
<dbReference type="EMBL" id="JAUSQU010000003">
    <property type="protein sequence ID" value="MDP9850377.1"/>
    <property type="molecule type" value="Genomic_DNA"/>
</dbReference>
<dbReference type="InterPro" id="IPR037185">
    <property type="entry name" value="EmrE-like"/>
</dbReference>
<name>A0ABT9QUD5_9ACTN</name>
<keyword evidence="3 6" id="KW-0812">Transmembrane</keyword>
<evidence type="ECO:0000256" key="6">
    <source>
        <dbReference type="SAM" id="Phobius"/>
    </source>
</evidence>
<evidence type="ECO:0000256" key="4">
    <source>
        <dbReference type="ARBA" id="ARBA00022989"/>
    </source>
</evidence>
<sequence length="286" mass="29365">MTRRDALLLVLLGAIWGSIYPLTAVVLRELSPPTIVFLRTALSALVLVPLAVRGGVLSAVRARPGAVLIAAVLQVTIPLILLTVAQQYVAAGLTGILVATQPVWAAVLAAATNRSMPLRLLTGVLLGLAGVVVLFPFDLGSSSTWGALALVAAAGCIAAGSVWTERVLPEVPPLGTAAATMMVSTLTIVPFVSLTATQIPNLLTVGSLLILSVVATAGALVLFYTLIHRVGAARANLAGYLDPGFAVVYSAIFLGESITWGAIIGLVLILMGSYVGATGQPMKVRS</sequence>
<feature type="transmembrane region" description="Helical" evidence="6">
    <location>
        <begin position="143"/>
        <end position="163"/>
    </location>
</feature>
<feature type="transmembrane region" description="Helical" evidence="6">
    <location>
        <begin position="118"/>
        <end position="137"/>
    </location>
</feature>
<evidence type="ECO:0000259" key="7">
    <source>
        <dbReference type="Pfam" id="PF00892"/>
    </source>
</evidence>
<feature type="transmembrane region" description="Helical" evidence="6">
    <location>
        <begin position="88"/>
        <end position="111"/>
    </location>
</feature>
<proteinExistence type="inferred from homology"/>
<feature type="transmembrane region" description="Helical" evidence="6">
    <location>
        <begin position="260"/>
        <end position="277"/>
    </location>
</feature>
<evidence type="ECO:0000256" key="5">
    <source>
        <dbReference type="ARBA" id="ARBA00023136"/>
    </source>
</evidence>
<feature type="transmembrane region" description="Helical" evidence="6">
    <location>
        <begin position="64"/>
        <end position="82"/>
    </location>
</feature>
<reference evidence="8 9" key="1">
    <citation type="submission" date="2023-07" db="EMBL/GenBank/DDBJ databases">
        <title>Sequencing the genomes of 1000 actinobacteria strains.</title>
        <authorList>
            <person name="Klenk H.-P."/>
        </authorList>
    </citation>
    <scope>NUCLEOTIDE SEQUENCE [LARGE SCALE GENOMIC DNA]</scope>
    <source>
        <strain evidence="8 9">DSM 46740</strain>
    </source>
</reference>
<comment type="subcellular location">
    <subcellularLocation>
        <location evidence="1">Membrane</location>
        <topology evidence="1">Multi-pass membrane protein</topology>
    </subcellularLocation>
</comment>
<feature type="transmembrane region" description="Helical" evidence="6">
    <location>
        <begin position="175"/>
        <end position="196"/>
    </location>
</feature>
<evidence type="ECO:0000256" key="1">
    <source>
        <dbReference type="ARBA" id="ARBA00004141"/>
    </source>
</evidence>
<feature type="domain" description="EamA" evidence="7">
    <location>
        <begin position="145"/>
        <end position="275"/>
    </location>
</feature>
<gene>
    <name evidence="8" type="ORF">J2853_009673</name>
</gene>